<evidence type="ECO:0000259" key="5">
    <source>
        <dbReference type="Pfam" id="PF00419"/>
    </source>
</evidence>
<accession>A0A2N5DTF3</accession>
<evidence type="ECO:0000313" key="6">
    <source>
        <dbReference type="EMBL" id="PLR29766.1"/>
    </source>
</evidence>
<dbReference type="Proteomes" id="UP000234503">
    <property type="component" value="Unassembled WGS sequence"/>
</dbReference>
<dbReference type="Pfam" id="PF00419">
    <property type="entry name" value="Fimbrial"/>
    <property type="match status" value="1"/>
</dbReference>
<keyword evidence="2 4" id="KW-0732">Signal</keyword>
<evidence type="ECO:0000313" key="7">
    <source>
        <dbReference type="Proteomes" id="UP000234503"/>
    </source>
</evidence>
<protein>
    <recommendedName>
        <fullName evidence="5">Fimbrial-type adhesion domain-containing protein</fullName>
    </recommendedName>
</protein>
<comment type="subcellular location">
    <subcellularLocation>
        <location evidence="1">Fimbrium</location>
    </subcellularLocation>
</comment>
<feature type="domain" description="Fimbrial-type adhesion" evidence="5">
    <location>
        <begin position="202"/>
        <end position="345"/>
    </location>
</feature>
<reference evidence="6 7" key="1">
    <citation type="submission" date="2017-12" db="EMBL/GenBank/DDBJ databases">
        <title>Characterization of six clinical isolates of Enterochimera gen. nov., a novel genus of the Yersiniaciae family and the three species Enterochimera arupensis sp. nov., Enterochimera coloradensis sp. nov, and Enterochimera californica sp. nov.</title>
        <authorList>
            <person name="Rossi A."/>
            <person name="Fisher M."/>
        </authorList>
    </citation>
    <scope>NUCLEOTIDE SEQUENCE [LARGE SCALE GENOMIC DNA]</scope>
    <source>
        <strain evidence="7">2016-Iso4</strain>
    </source>
</reference>
<dbReference type="OrthoDB" id="8582771at2"/>
<dbReference type="GO" id="GO:0009289">
    <property type="term" value="C:pilus"/>
    <property type="evidence" value="ECO:0007669"/>
    <property type="project" value="UniProtKB-SubCell"/>
</dbReference>
<proteinExistence type="predicted"/>
<dbReference type="PANTHER" id="PTHR33420">
    <property type="entry name" value="FIMBRIAL SUBUNIT ELFA-RELATED"/>
    <property type="match status" value="1"/>
</dbReference>
<dbReference type="GO" id="GO:0043709">
    <property type="term" value="P:cell adhesion involved in single-species biofilm formation"/>
    <property type="evidence" value="ECO:0007669"/>
    <property type="project" value="TreeGrafter"/>
</dbReference>
<evidence type="ECO:0000256" key="3">
    <source>
        <dbReference type="ARBA" id="ARBA00023263"/>
    </source>
</evidence>
<dbReference type="EMBL" id="PJZH01000040">
    <property type="protein sequence ID" value="PLR29766.1"/>
    <property type="molecule type" value="Genomic_DNA"/>
</dbReference>
<evidence type="ECO:0000256" key="1">
    <source>
        <dbReference type="ARBA" id="ARBA00004561"/>
    </source>
</evidence>
<organism evidence="6 7">
    <name type="scientific">Chimaeribacter coloradensis</name>
    <dbReference type="NCBI Taxonomy" id="2060068"/>
    <lineage>
        <taxon>Bacteria</taxon>
        <taxon>Pseudomonadati</taxon>
        <taxon>Pseudomonadota</taxon>
        <taxon>Gammaproteobacteria</taxon>
        <taxon>Enterobacterales</taxon>
        <taxon>Yersiniaceae</taxon>
        <taxon>Chimaeribacter</taxon>
    </lineage>
</organism>
<dbReference type="InterPro" id="IPR036937">
    <property type="entry name" value="Adhesion_dom_fimbrial_sf"/>
</dbReference>
<dbReference type="SUPFAM" id="SSF49401">
    <property type="entry name" value="Bacterial adhesins"/>
    <property type="match status" value="1"/>
</dbReference>
<feature type="signal peptide" evidence="4">
    <location>
        <begin position="1"/>
        <end position="25"/>
    </location>
</feature>
<evidence type="ECO:0000256" key="4">
    <source>
        <dbReference type="SAM" id="SignalP"/>
    </source>
</evidence>
<sequence>MRKRLWLVIAAALMVTGLATGAARAGRCDPLKHATPYLLQLDRDEIDTGHNMAGQRLPDAVTFHLANQFPMECRCEGGSAALYYRSVSLLPPGYHDGELTYFVVNRSLQIGIKLGIKDTPPIPVPFDDLPDGGSYACGSDGSYYHPTDELGSHGTLSLYVSRGFIGELDIPLTRLMEIYARWGTQAGYGTEPVSRVSVFGSLIVPQTCLIDDGEVININLGRLRSTDLLTPGAMPVHYVPQLITLNYQCQNIADTMHLELTLMGEESTAQPGVLQSSNPDVGVRMADAQMAPLEINTSRLPLPLTFDQQGQSGRQSFYAWPVNTTGKPPAGGPFSASALMEVEIQ</sequence>
<name>A0A2N5DTF3_9GAMM</name>
<feature type="chain" id="PRO_5014827269" description="Fimbrial-type adhesion domain-containing protein" evidence="4">
    <location>
        <begin position="26"/>
        <end position="345"/>
    </location>
</feature>
<dbReference type="InterPro" id="IPR000259">
    <property type="entry name" value="Adhesion_dom_fimbrial"/>
</dbReference>
<dbReference type="Gene3D" id="2.60.40.1090">
    <property type="entry name" value="Fimbrial-type adhesion domain"/>
    <property type="match status" value="1"/>
</dbReference>
<dbReference type="RefSeq" id="WP_101826882.1">
    <property type="nucleotide sequence ID" value="NZ_PJZH01000040.1"/>
</dbReference>
<keyword evidence="7" id="KW-1185">Reference proteome</keyword>
<comment type="caution">
    <text evidence="6">The sequence shown here is derived from an EMBL/GenBank/DDBJ whole genome shotgun (WGS) entry which is preliminary data.</text>
</comment>
<keyword evidence="3" id="KW-0281">Fimbrium</keyword>
<evidence type="ECO:0000256" key="2">
    <source>
        <dbReference type="ARBA" id="ARBA00022729"/>
    </source>
</evidence>
<dbReference type="InterPro" id="IPR050263">
    <property type="entry name" value="Bact_Fimbrial_Adh_Pro"/>
</dbReference>
<dbReference type="InterPro" id="IPR008966">
    <property type="entry name" value="Adhesion_dom_sf"/>
</dbReference>
<dbReference type="AlphaFoldDB" id="A0A2N5DTF3"/>
<gene>
    <name evidence="6" type="ORF">CYR32_20080</name>
</gene>
<dbReference type="PANTHER" id="PTHR33420:SF31">
    <property type="entry name" value="TYPE 1 FIMBRIN D-MANNOSE SPECIFIC ADHESIN"/>
    <property type="match status" value="1"/>
</dbReference>